<reference evidence="3" key="1">
    <citation type="journal article" date="2021" name="PeerJ">
        <title>Extensive microbial diversity within the chicken gut microbiome revealed by metagenomics and culture.</title>
        <authorList>
            <person name="Gilroy R."/>
            <person name="Ravi A."/>
            <person name="Getino M."/>
            <person name="Pursley I."/>
            <person name="Horton D.L."/>
            <person name="Alikhan N.F."/>
            <person name="Baker D."/>
            <person name="Gharbi K."/>
            <person name="Hall N."/>
            <person name="Watson M."/>
            <person name="Adriaenssens E.M."/>
            <person name="Foster-Nyarko E."/>
            <person name="Jarju S."/>
            <person name="Secka A."/>
            <person name="Antonio M."/>
            <person name="Oren A."/>
            <person name="Chaudhuri R.R."/>
            <person name="La Ragione R."/>
            <person name="Hildebrand F."/>
            <person name="Pallen M.J."/>
        </authorList>
    </citation>
    <scope>NUCLEOTIDE SEQUENCE</scope>
    <source>
        <strain evidence="3">CHK191-13928</strain>
    </source>
</reference>
<protein>
    <recommendedName>
        <fullName evidence="5">Na+/H+ antiporter NhaC-like C-terminal domain-containing protein</fullName>
    </recommendedName>
</protein>
<feature type="transmembrane region" description="Helical" evidence="2">
    <location>
        <begin position="21"/>
        <end position="36"/>
    </location>
</feature>
<feature type="transmembrane region" description="Helical" evidence="2">
    <location>
        <begin position="418"/>
        <end position="436"/>
    </location>
</feature>
<keyword evidence="2" id="KW-0472">Membrane</keyword>
<evidence type="ECO:0008006" key="5">
    <source>
        <dbReference type="Google" id="ProtNLM"/>
    </source>
</evidence>
<feature type="region of interest" description="Disordered" evidence="1">
    <location>
        <begin position="271"/>
        <end position="294"/>
    </location>
</feature>
<dbReference type="Proteomes" id="UP000886721">
    <property type="component" value="Unassembled WGS sequence"/>
</dbReference>
<feature type="transmembrane region" description="Helical" evidence="2">
    <location>
        <begin position="442"/>
        <end position="463"/>
    </location>
</feature>
<dbReference type="PANTHER" id="PTHR43478">
    <property type="entry name" value="NA+/H+ ANTIPORTER-RELATED"/>
    <property type="match status" value="1"/>
</dbReference>
<gene>
    <name evidence="3" type="ORF">H9735_04260</name>
</gene>
<proteinExistence type="predicted"/>
<dbReference type="GO" id="GO:0005886">
    <property type="term" value="C:plasma membrane"/>
    <property type="evidence" value="ECO:0007669"/>
    <property type="project" value="UniProtKB-SubCell"/>
</dbReference>
<comment type="caution">
    <text evidence="3">The sequence shown here is derived from an EMBL/GenBank/DDBJ whole genome shotgun (WGS) entry which is preliminary data.</text>
</comment>
<organism evidence="3 4">
    <name type="scientific">Candidatus Anaerostipes excrementavium</name>
    <dbReference type="NCBI Taxonomy" id="2838463"/>
    <lineage>
        <taxon>Bacteria</taxon>
        <taxon>Bacillati</taxon>
        <taxon>Bacillota</taxon>
        <taxon>Clostridia</taxon>
        <taxon>Lachnospirales</taxon>
        <taxon>Lachnospiraceae</taxon>
        <taxon>Anaerostipes</taxon>
    </lineage>
</organism>
<feature type="transmembrane region" description="Helical" evidence="2">
    <location>
        <begin position="351"/>
        <end position="372"/>
    </location>
</feature>
<feature type="transmembrane region" description="Helical" evidence="2">
    <location>
        <begin position="100"/>
        <end position="117"/>
    </location>
</feature>
<evidence type="ECO:0000313" key="3">
    <source>
        <dbReference type="EMBL" id="HIX67327.1"/>
    </source>
</evidence>
<dbReference type="AlphaFoldDB" id="A0A9D1WUU1"/>
<name>A0A9D1WUU1_9FIRM</name>
<keyword evidence="2" id="KW-1133">Transmembrane helix</keyword>
<dbReference type="PANTHER" id="PTHR43478:SF1">
    <property type="entry name" value="NA+_H+ ANTIPORTER NHAC-LIKE C-TERMINAL DOMAIN-CONTAINING PROTEIN"/>
    <property type="match status" value="1"/>
</dbReference>
<feature type="transmembrane region" description="Helical" evidence="2">
    <location>
        <begin position="42"/>
        <end position="59"/>
    </location>
</feature>
<feature type="compositionally biased region" description="Acidic residues" evidence="1">
    <location>
        <begin position="276"/>
        <end position="292"/>
    </location>
</feature>
<keyword evidence="2" id="KW-0812">Transmembrane</keyword>
<feature type="transmembrane region" description="Helical" evidence="2">
    <location>
        <begin position="183"/>
        <end position="204"/>
    </location>
</feature>
<evidence type="ECO:0000256" key="1">
    <source>
        <dbReference type="SAM" id="MobiDB-lite"/>
    </source>
</evidence>
<feature type="transmembrane region" description="Helical" evidence="2">
    <location>
        <begin position="224"/>
        <end position="250"/>
    </location>
</feature>
<evidence type="ECO:0000313" key="4">
    <source>
        <dbReference type="Proteomes" id="UP000886721"/>
    </source>
</evidence>
<reference evidence="3" key="2">
    <citation type="submission" date="2021-04" db="EMBL/GenBank/DDBJ databases">
        <authorList>
            <person name="Gilroy R."/>
        </authorList>
    </citation>
    <scope>NUCLEOTIDE SEQUENCE</scope>
    <source>
        <strain evidence="3">CHK191-13928</strain>
    </source>
</reference>
<feature type="transmembrane region" description="Helical" evidence="2">
    <location>
        <begin position="323"/>
        <end position="339"/>
    </location>
</feature>
<dbReference type="EMBL" id="DXEM01000013">
    <property type="protein sequence ID" value="HIX67327.1"/>
    <property type="molecule type" value="Genomic_DNA"/>
</dbReference>
<feature type="transmembrane region" description="Helical" evidence="2">
    <location>
        <begin position="384"/>
        <end position="406"/>
    </location>
</feature>
<feature type="transmembrane region" description="Helical" evidence="2">
    <location>
        <begin position="299"/>
        <end position="317"/>
    </location>
</feature>
<feature type="transmembrane region" description="Helical" evidence="2">
    <location>
        <begin position="483"/>
        <end position="502"/>
    </location>
</feature>
<sequence>MIKRMIYYMNPKRIDQKMVKLWIFFLLINVIFFLLPQRMIEGSILILAPLAGLFVYALVTKDVMSSLFLGTFSMYILWYKTGAVQGFFDDLQVVLADGENIEMYMSFFLSGGIIIALKRSGSTKAFTDFITSRFGKSEKMVLGAAGIYAGASSIDDYVSALTAGASFTPLIDAIQKPRLALAYVIRTFSICVSAILPFGAWGYFIIYQIAAADNVGSRAEAVGIFLQAIPFMFYAIIACIVAILFAVGIVPKIGPMKKAYQMAKEGKQMGELKEGEVDEDGEEEEEEEFDENDERKQNISVWNLILPIGSIMVALIATGLDCYLAFGIAAIFTGLLYIFQGIMTISEYVQCIVDGFLDMMDMVIILMLGYSIQEIMYTMGMEAFVENVCHAIPFVTLLPVLIFVFFSCTEYLYSLNYTLYQIAVPILMVVLPRVGANVPLCLGALISAGLFGANACVVSDLGVLSARACRVRVYEQYITSQPYFIISGILAAIGYLAAGFLLT</sequence>
<accession>A0A9D1WUU1</accession>
<feature type="transmembrane region" description="Helical" evidence="2">
    <location>
        <begin position="66"/>
        <end position="88"/>
    </location>
</feature>
<evidence type="ECO:0000256" key="2">
    <source>
        <dbReference type="SAM" id="Phobius"/>
    </source>
</evidence>